<dbReference type="InterPro" id="IPR045863">
    <property type="entry name" value="CorA_TM1_TM2"/>
</dbReference>
<sequence>MTTRRYVDEPSGVLWYDLDDPSDEELRTLATRFDLHPLAIEDALQEHERPKLDHYENHLFLNVYAVEFDEQPRKTGISAFITPQALITVHREPFDMQPVLDRWADGERPPGGVDFLVYALLDLVVDTQYRIAQRIDEAMDSVEDRMLGDGPAPRDVRRHGFTLRRHLAALRRAVAPMPEVARSLVDSEQLRPYYRDVEDHARLALDLIEHSRIRITELLDDDLAEQSNELNVVTRKLAAWAAIIAIPTALTGYFGQNLPYPGYEQWSGFVVSTVLIVLSAGGLYLYLKHRRWM</sequence>
<dbReference type="InterPro" id="IPR002523">
    <property type="entry name" value="MgTranspt_CorA/ZnTranspt_ZntB"/>
</dbReference>
<evidence type="ECO:0000256" key="1">
    <source>
        <dbReference type="ARBA" id="ARBA00004651"/>
    </source>
</evidence>
<evidence type="ECO:0000256" key="6">
    <source>
        <dbReference type="ARBA" id="ARBA00022989"/>
    </source>
</evidence>
<evidence type="ECO:0000256" key="5">
    <source>
        <dbReference type="ARBA" id="ARBA00022692"/>
    </source>
</evidence>
<proteinExistence type="inferred from homology"/>
<keyword evidence="6 8" id="KW-1133">Transmembrane helix</keyword>
<comment type="caution">
    <text evidence="9">The sequence shown here is derived from an EMBL/GenBank/DDBJ whole genome shotgun (WGS) entry which is preliminary data.</text>
</comment>
<name>A0ABW4AJC8_9ACTN</name>
<evidence type="ECO:0000256" key="3">
    <source>
        <dbReference type="ARBA" id="ARBA00022448"/>
    </source>
</evidence>
<evidence type="ECO:0000256" key="4">
    <source>
        <dbReference type="ARBA" id="ARBA00022475"/>
    </source>
</evidence>
<dbReference type="Gene3D" id="1.20.58.340">
    <property type="entry name" value="Magnesium transport protein CorA, transmembrane region"/>
    <property type="match status" value="2"/>
</dbReference>
<reference evidence="10" key="1">
    <citation type="journal article" date="2019" name="Int. J. Syst. Evol. Microbiol.">
        <title>The Global Catalogue of Microorganisms (GCM) 10K type strain sequencing project: providing services to taxonomists for standard genome sequencing and annotation.</title>
        <authorList>
            <consortium name="The Broad Institute Genomics Platform"/>
            <consortium name="The Broad Institute Genome Sequencing Center for Infectious Disease"/>
            <person name="Wu L."/>
            <person name="Ma J."/>
        </authorList>
    </citation>
    <scope>NUCLEOTIDE SEQUENCE [LARGE SCALE GENOMIC DNA]</scope>
    <source>
        <strain evidence="10">CCM 7526</strain>
    </source>
</reference>
<evidence type="ECO:0000256" key="7">
    <source>
        <dbReference type="ARBA" id="ARBA00023136"/>
    </source>
</evidence>
<dbReference type="PANTHER" id="PTHR46494">
    <property type="entry name" value="CORA FAMILY METAL ION TRANSPORTER (EUROFUNG)"/>
    <property type="match status" value="1"/>
</dbReference>
<dbReference type="Pfam" id="PF01544">
    <property type="entry name" value="CorA"/>
    <property type="match status" value="1"/>
</dbReference>
<keyword evidence="4" id="KW-1003">Cell membrane</keyword>
<accession>A0ABW4AJC8</accession>
<evidence type="ECO:0000256" key="2">
    <source>
        <dbReference type="ARBA" id="ARBA00009765"/>
    </source>
</evidence>
<evidence type="ECO:0000313" key="9">
    <source>
        <dbReference type="EMBL" id="MFD1370310.1"/>
    </source>
</evidence>
<evidence type="ECO:0000313" key="10">
    <source>
        <dbReference type="Proteomes" id="UP001597183"/>
    </source>
</evidence>
<keyword evidence="10" id="KW-1185">Reference proteome</keyword>
<dbReference type="RefSeq" id="WP_317790994.1">
    <property type="nucleotide sequence ID" value="NZ_AP028461.1"/>
</dbReference>
<dbReference type="Proteomes" id="UP001597183">
    <property type="component" value="Unassembled WGS sequence"/>
</dbReference>
<comment type="subcellular location">
    <subcellularLocation>
        <location evidence="1">Cell membrane</location>
        <topology evidence="1">Multi-pass membrane protein</topology>
    </subcellularLocation>
</comment>
<comment type="similarity">
    <text evidence="2">Belongs to the CorA metal ion transporter (MIT) (TC 1.A.35) family.</text>
</comment>
<dbReference type="CDD" id="cd12822">
    <property type="entry name" value="TmCorA-like"/>
    <property type="match status" value="1"/>
</dbReference>
<gene>
    <name evidence="9" type="ORF">ACFQ5G_33660</name>
</gene>
<keyword evidence="7 8" id="KW-0472">Membrane</keyword>
<feature type="transmembrane region" description="Helical" evidence="8">
    <location>
        <begin position="237"/>
        <end position="254"/>
    </location>
</feature>
<dbReference type="EMBL" id="JBHTMK010000043">
    <property type="protein sequence ID" value="MFD1370310.1"/>
    <property type="molecule type" value="Genomic_DNA"/>
</dbReference>
<dbReference type="SUPFAM" id="SSF144083">
    <property type="entry name" value="Magnesium transport protein CorA, transmembrane region"/>
    <property type="match status" value="1"/>
</dbReference>
<dbReference type="Gene3D" id="3.30.460.20">
    <property type="entry name" value="CorA soluble domain-like"/>
    <property type="match status" value="1"/>
</dbReference>
<dbReference type="InterPro" id="IPR045861">
    <property type="entry name" value="CorA_cytoplasmic_dom"/>
</dbReference>
<keyword evidence="5 8" id="KW-0812">Transmembrane</keyword>
<dbReference type="SUPFAM" id="SSF143865">
    <property type="entry name" value="CorA soluble domain-like"/>
    <property type="match status" value="1"/>
</dbReference>
<evidence type="ECO:0000256" key="8">
    <source>
        <dbReference type="SAM" id="Phobius"/>
    </source>
</evidence>
<keyword evidence="3" id="KW-0813">Transport</keyword>
<organism evidence="9 10">
    <name type="scientific">Actinoplanes sichuanensis</name>
    <dbReference type="NCBI Taxonomy" id="512349"/>
    <lineage>
        <taxon>Bacteria</taxon>
        <taxon>Bacillati</taxon>
        <taxon>Actinomycetota</taxon>
        <taxon>Actinomycetes</taxon>
        <taxon>Micromonosporales</taxon>
        <taxon>Micromonosporaceae</taxon>
        <taxon>Actinoplanes</taxon>
    </lineage>
</organism>
<dbReference type="PANTHER" id="PTHR46494:SF1">
    <property type="entry name" value="CORA FAMILY METAL ION TRANSPORTER (EUROFUNG)"/>
    <property type="match status" value="1"/>
</dbReference>
<feature type="transmembrane region" description="Helical" evidence="8">
    <location>
        <begin position="266"/>
        <end position="287"/>
    </location>
</feature>
<protein>
    <submittedName>
        <fullName evidence="9">Magnesium transporter CorA family protein</fullName>
    </submittedName>
</protein>